<proteinExistence type="predicted"/>
<gene>
    <name evidence="1" type="ORF">METZ01_LOCUS338070</name>
</gene>
<name>A0A382QIF1_9ZZZZ</name>
<protein>
    <submittedName>
        <fullName evidence="1">Uncharacterized protein</fullName>
    </submittedName>
</protein>
<organism evidence="1">
    <name type="scientific">marine metagenome</name>
    <dbReference type="NCBI Taxonomy" id="408172"/>
    <lineage>
        <taxon>unclassified sequences</taxon>
        <taxon>metagenomes</taxon>
        <taxon>ecological metagenomes</taxon>
    </lineage>
</organism>
<dbReference type="EMBL" id="UINC01114715">
    <property type="protein sequence ID" value="SVC85216.1"/>
    <property type="molecule type" value="Genomic_DNA"/>
</dbReference>
<dbReference type="AlphaFoldDB" id="A0A382QIF1"/>
<evidence type="ECO:0000313" key="1">
    <source>
        <dbReference type="EMBL" id="SVC85216.1"/>
    </source>
</evidence>
<reference evidence="1" key="1">
    <citation type="submission" date="2018-05" db="EMBL/GenBank/DDBJ databases">
        <authorList>
            <person name="Lanie J.A."/>
            <person name="Ng W.-L."/>
            <person name="Kazmierczak K.M."/>
            <person name="Andrzejewski T.M."/>
            <person name="Davidsen T.M."/>
            <person name="Wayne K.J."/>
            <person name="Tettelin H."/>
            <person name="Glass J.I."/>
            <person name="Rusch D."/>
            <person name="Podicherti R."/>
            <person name="Tsui H.-C.T."/>
            <person name="Winkler M.E."/>
        </authorList>
    </citation>
    <scope>NUCLEOTIDE SEQUENCE</scope>
</reference>
<sequence length="69" mass="7783">MALSVLAIAIMQQCIFNTEIIDDREIAVRTVLSVFMLLVAEDPIARDGEFTIRFSLTLRARRSLNLLTS</sequence>
<accession>A0A382QIF1</accession>